<proteinExistence type="predicted"/>
<sequence length="64" mass="7833">MFQNLQILNKMCWFPQIKFLKTIYRPLDIFKLCMGSVLTFSDFLIVVKEFHLIRDSFYKSLFYL</sequence>
<organism evidence="1 2">
    <name type="scientific">Leptospira kirschneri str. 200802841</name>
    <dbReference type="NCBI Taxonomy" id="1193047"/>
    <lineage>
        <taxon>Bacteria</taxon>
        <taxon>Pseudomonadati</taxon>
        <taxon>Spirochaetota</taxon>
        <taxon>Spirochaetia</taxon>
        <taxon>Leptospirales</taxon>
        <taxon>Leptospiraceae</taxon>
        <taxon>Leptospira</taxon>
    </lineage>
</organism>
<comment type="caution">
    <text evidence="1">The sequence shown here is derived from an EMBL/GenBank/DDBJ whole genome shotgun (WGS) entry which is preliminary data.</text>
</comment>
<accession>A0A828XUB4</accession>
<keyword evidence="2" id="KW-1185">Reference proteome</keyword>
<reference evidence="1" key="1">
    <citation type="submission" date="2012-10" db="EMBL/GenBank/DDBJ databases">
        <authorList>
            <person name="Harkins D.M."/>
            <person name="Durkin A.S."/>
            <person name="Brinkac L.M."/>
            <person name="Selengut J.D."/>
            <person name="Sanka R."/>
            <person name="DePew J."/>
            <person name="Purushe J."/>
            <person name="Picardeau M."/>
            <person name="Werts C."/>
            <person name="Goarant C."/>
            <person name="Vinetz J.M."/>
            <person name="Sutton G.G."/>
            <person name="Nelson W.C."/>
            <person name="Fouts D.E."/>
        </authorList>
    </citation>
    <scope>NUCLEOTIDE SEQUENCE [LARGE SCALE GENOMIC DNA]</scope>
    <source>
        <strain evidence="1">200802841</strain>
    </source>
</reference>
<dbReference type="AlphaFoldDB" id="A0A828XUB4"/>
<gene>
    <name evidence="1" type="ORF">LEP1GSC131_4153</name>
</gene>
<name>A0A828XUB4_9LEPT</name>
<dbReference type="Proteomes" id="UP000006339">
    <property type="component" value="Unassembled WGS sequence"/>
</dbReference>
<dbReference type="EMBL" id="AKWH02000047">
    <property type="protein sequence ID" value="EKO50902.1"/>
    <property type="molecule type" value="Genomic_DNA"/>
</dbReference>
<protein>
    <submittedName>
        <fullName evidence="1">Uncharacterized protein</fullName>
    </submittedName>
</protein>
<evidence type="ECO:0000313" key="2">
    <source>
        <dbReference type="Proteomes" id="UP000006339"/>
    </source>
</evidence>
<evidence type="ECO:0000313" key="1">
    <source>
        <dbReference type="EMBL" id="EKO50902.1"/>
    </source>
</evidence>